<evidence type="ECO:0000313" key="3">
    <source>
        <dbReference type="Proteomes" id="UP000834106"/>
    </source>
</evidence>
<dbReference type="EMBL" id="OU503052">
    <property type="protein sequence ID" value="CAI9779517.1"/>
    <property type="molecule type" value="Genomic_DNA"/>
</dbReference>
<keyword evidence="1" id="KW-0812">Transmembrane</keyword>
<evidence type="ECO:0000256" key="1">
    <source>
        <dbReference type="SAM" id="Phobius"/>
    </source>
</evidence>
<reference evidence="2" key="1">
    <citation type="submission" date="2023-05" db="EMBL/GenBank/DDBJ databases">
        <authorList>
            <person name="Huff M."/>
        </authorList>
    </citation>
    <scope>NUCLEOTIDE SEQUENCE</scope>
</reference>
<feature type="transmembrane region" description="Helical" evidence="1">
    <location>
        <begin position="96"/>
        <end position="119"/>
    </location>
</feature>
<protein>
    <submittedName>
        <fullName evidence="2">Uncharacterized protein</fullName>
    </submittedName>
</protein>
<name>A0AAD2E5F5_9LAMI</name>
<keyword evidence="1" id="KW-0472">Membrane</keyword>
<gene>
    <name evidence="2" type="ORF">FPE_LOCUS26947</name>
</gene>
<sequence length="179" mass="20346">MSPHGPSDYRITSYIWLMDSLIDNANDVKELRKKRILVNNLGSDEHLAQLFNEIAIDLVPDLYVYADTMQQIEDHCQNKGLVWMAEWLHDHFSSPWTILAFLGAIFALFLTVVQTYFAIFPRYPQKPRLPKSTISYKLFSCKSRMLVGMVDPFVGLLNPVSESSDELKEAGSDSDPGMG</sequence>
<accession>A0AAD2E5F5</accession>
<dbReference type="AlphaFoldDB" id="A0AAD2E5F5"/>
<keyword evidence="1" id="KW-1133">Transmembrane helix</keyword>
<organism evidence="2 3">
    <name type="scientific">Fraxinus pennsylvanica</name>
    <dbReference type="NCBI Taxonomy" id="56036"/>
    <lineage>
        <taxon>Eukaryota</taxon>
        <taxon>Viridiplantae</taxon>
        <taxon>Streptophyta</taxon>
        <taxon>Embryophyta</taxon>
        <taxon>Tracheophyta</taxon>
        <taxon>Spermatophyta</taxon>
        <taxon>Magnoliopsida</taxon>
        <taxon>eudicotyledons</taxon>
        <taxon>Gunneridae</taxon>
        <taxon>Pentapetalae</taxon>
        <taxon>asterids</taxon>
        <taxon>lamiids</taxon>
        <taxon>Lamiales</taxon>
        <taxon>Oleaceae</taxon>
        <taxon>Oleeae</taxon>
        <taxon>Fraxinus</taxon>
    </lineage>
</organism>
<dbReference type="Pfam" id="PF03140">
    <property type="entry name" value="DUF247"/>
    <property type="match status" value="1"/>
</dbReference>
<dbReference type="Proteomes" id="UP000834106">
    <property type="component" value="Chromosome 17"/>
</dbReference>
<dbReference type="InterPro" id="IPR004158">
    <property type="entry name" value="DUF247_pln"/>
</dbReference>
<dbReference type="PANTHER" id="PTHR31170">
    <property type="entry name" value="BNAC04G53230D PROTEIN"/>
    <property type="match status" value="1"/>
</dbReference>
<keyword evidence="3" id="KW-1185">Reference proteome</keyword>
<proteinExistence type="predicted"/>
<dbReference type="PANTHER" id="PTHR31170:SF25">
    <property type="entry name" value="BNAA09G04570D PROTEIN"/>
    <property type="match status" value="1"/>
</dbReference>
<evidence type="ECO:0000313" key="2">
    <source>
        <dbReference type="EMBL" id="CAI9779517.1"/>
    </source>
</evidence>